<dbReference type="Gene3D" id="3.40.50.12780">
    <property type="entry name" value="N-terminal domain of ligase-like"/>
    <property type="match status" value="1"/>
</dbReference>
<dbReference type="AlphaFoldDB" id="A0A424W565"/>
<dbReference type="InterPro" id="IPR025110">
    <property type="entry name" value="AMP-bd_C"/>
</dbReference>
<dbReference type="OrthoDB" id="9766486at2"/>
<gene>
    <name evidence="3" type="ORF">DY367_28225</name>
</gene>
<proteinExistence type="predicted"/>
<dbReference type="GO" id="GO:0006631">
    <property type="term" value="P:fatty acid metabolic process"/>
    <property type="evidence" value="ECO:0007669"/>
    <property type="project" value="TreeGrafter"/>
</dbReference>
<dbReference type="SUPFAM" id="SSF56801">
    <property type="entry name" value="Acetyl-CoA synthetase-like"/>
    <property type="match status" value="1"/>
</dbReference>
<feature type="domain" description="AMP-binding enzyme C-terminal" evidence="2">
    <location>
        <begin position="408"/>
        <end position="483"/>
    </location>
</feature>
<dbReference type="RefSeq" id="WP_118934522.1">
    <property type="nucleotide sequence ID" value="NZ_CP061008.1"/>
</dbReference>
<reference evidence="3 4" key="1">
    <citation type="submission" date="2018-08" db="EMBL/GenBank/DDBJ databases">
        <title>Achromobacter xylosoxidans Genome sequencing and assembly.</title>
        <authorList>
            <person name="Wang R."/>
            <person name="Rensing C."/>
            <person name="Li Y."/>
        </authorList>
    </citation>
    <scope>NUCLEOTIDE SEQUENCE [LARGE SCALE GENOMIC DNA]</scope>
    <source>
        <strain evidence="3 4">GD003A</strain>
    </source>
</reference>
<evidence type="ECO:0000259" key="1">
    <source>
        <dbReference type="Pfam" id="PF00501"/>
    </source>
</evidence>
<dbReference type="InterPro" id="IPR020845">
    <property type="entry name" value="AMP-binding_CS"/>
</dbReference>
<evidence type="ECO:0000313" key="3">
    <source>
        <dbReference type="EMBL" id="RPJ88370.1"/>
    </source>
</evidence>
<dbReference type="Proteomes" id="UP000285324">
    <property type="component" value="Unassembled WGS sequence"/>
</dbReference>
<name>A0A424W565_ALCXX</name>
<dbReference type="Gene3D" id="3.30.300.30">
    <property type="match status" value="1"/>
</dbReference>
<dbReference type="InterPro" id="IPR042099">
    <property type="entry name" value="ANL_N_sf"/>
</dbReference>
<protein>
    <submittedName>
        <fullName evidence="3">AMP-dependent synthetase</fullName>
    </submittedName>
</protein>
<dbReference type="EMBL" id="QVXO01000067">
    <property type="protein sequence ID" value="RPJ88370.1"/>
    <property type="molecule type" value="Genomic_DNA"/>
</dbReference>
<dbReference type="InterPro" id="IPR000873">
    <property type="entry name" value="AMP-dep_synth/lig_dom"/>
</dbReference>
<dbReference type="PANTHER" id="PTHR43201">
    <property type="entry name" value="ACYL-COA SYNTHETASE"/>
    <property type="match status" value="1"/>
</dbReference>
<dbReference type="Pfam" id="PF00501">
    <property type="entry name" value="AMP-binding"/>
    <property type="match status" value="1"/>
</dbReference>
<comment type="caution">
    <text evidence="3">The sequence shown here is derived from an EMBL/GenBank/DDBJ whole genome shotgun (WGS) entry which is preliminary data.</text>
</comment>
<feature type="domain" description="AMP-dependent synthetase/ligase" evidence="1">
    <location>
        <begin position="9"/>
        <end position="358"/>
    </location>
</feature>
<sequence>MYLTQGLHRAGRLHPGKIALCEDVRRWTYAALIDWTARKAAVLRGHGVLQGDRVAFWGANGADYVSWILACWWLGAAVLPLNTRWSSPELAQALADCSPRLLLVDETMAPRMADVDIPASTAPLSADVLEAHAAAAAPLEDIRAGGDALAAILFTGGTTGAPKGAMLTHANLWSAAVARMATVPTPPDSRTLLVAPLFHVAGLGRLIGQFVAGASVAVQRGFQPRAVLQALQDDGVTEVLLVPSMIQMLLDEPGFAQYRLDGVRRVIWGASPISRALLDRALAAFPQAEFVHAYGMTETAATVAINADVRQGGARTESAGPPAVGVETRILAPDGSEAAPGAVGELLVRGPMVMQGYWNRPEETRRAFDRGWLLTGDAARQDEDGYLYIVDRLKDMIVSGGENVYGAEVEGVLARHALVARCAVIGVTHARWGEAVHAVIVSRPGMAADADALDRHCRLQLAAYKCPKTYEFLSELPMSAAGKVLKSVLRQDHESRRAAVAAPAHQESQT</sequence>
<accession>A0A424W565</accession>
<dbReference type="GO" id="GO:0031956">
    <property type="term" value="F:medium-chain fatty acid-CoA ligase activity"/>
    <property type="evidence" value="ECO:0007669"/>
    <property type="project" value="TreeGrafter"/>
</dbReference>
<organism evidence="3 4">
    <name type="scientific">Alcaligenes xylosoxydans xylosoxydans</name>
    <name type="common">Achromobacter xylosoxidans</name>
    <dbReference type="NCBI Taxonomy" id="85698"/>
    <lineage>
        <taxon>Bacteria</taxon>
        <taxon>Pseudomonadati</taxon>
        <taxon>Pseudomonadota</taxon>
        <taxon>Betaproteobacteria</taxon>
        <taxon>Burkholderiales</taxon>
        <taxon>Alcaligenaceae</taxon>
        <taxon>Achromobacter</taxon>
    </lineage>
</organism>
<dbReference type="InterPro" id="IPR045851">
    <property type="entry name" value="AMP-bd_C_sf"/>
</dbReference>
<dbReference type="PANTHER" id="PTHR43201:SF32">
    <property type="entry name" value="2-SUCCINYLBENZOATE--COA LIGASE, CHLOROPLASTIC_PEROXISOMAL"/>
    <property type="match status" value="1"/>
</dbReference>
<dbReference type="PROSITE" id="PS00455">
    <property type="entry name" value="AMP_BINDING"/>
    <property type="match status" value="1"/>
</dbReference>
<evidence type="ECO:0000259" key="2">
    <source>
        <dbReference type="Pfam" id="PF13193"/>
    </source>
</evidence>
<evidence type="ECO:0000313" key="4">
    <source>
        <dbReference type="Proteomes" id="UP000285324"/>
    </source>
</evidence>
<dbReference type="Pfam" id="PF13193">
    <property type="entry name" value="AMP-binding_C"/>
    <property type="match status" value="1"/>
</dbReference>